<dbReference type="EMBL" id="CP060774">
    <property type="protein sequence ID" value="QQK39504.1"/>
    <property type="molecule type" value="Genomic_DNA"/>
</dbReference>
<keyword evidence="2" id="KW-0732">Signal</keyword>
<dbReference type="OMA" id="WGGYSCT"/>
<dbReference type="Pfam" id="PF25312">
    <property type="entry name" value="Allergen_Asp_f_4"/>
    <property type="match status" value="1"/>
</dbReference>
<evidence type="ECO:0000256" key="1">
    <source>
        <dbReference type="SAM" id="MobiDB-lite"/>
    </source>
</evidence>
<dbReference type="VEuPathDB" id="FungiDB:PDIP_19320"/>
<reference evidence="3 4" key="1">
    <citation type="submission" date="2020-08" db="EMBL/GenBank/DDBJ databases">
        <title>The completed genome sequence of the pathogenic ascomycete fungus Penicillium digitatum.</title>
        <authorList>
            <person name="Wang M."/>
        </authorList>
    </citation>
    <scope>NUCLEOTIDE SEQUENCE [LARGE SCALE GENOMIC DNA]</scope>
    <source>
        <strain evidence="3 4">PdW03</strain>
    </source>
</reference>
<dbReference type="InterPro" id="IPR038903">
    <property type="entry name" value="Allergen_Asp_f_4"/>
</dbReference>
<evidence type="ECO:0000313" key="4">
    <source>
        <dbReference type="Proteomes" id="UP000595662"/>
    </source>
</evidence>
<organism evidence="3 4">
    <name type="scientific">Penicillium digitatum</name>
    <name type="common">Green mold</name>
    <dbReference type="NCBI Taxonomy" id="36651"/>
    <lineage>
        <taxon>Eukaryota</taxon>
        <taxon>Fungi</taxon>
        <taxon>Dikarya</taxon>
        <taxon>Ascomycota</taxon>
        <taxon>Pezizomycotina</taxon>
        <taxon>Eurotiomycetes</taxon>
        <taxon>Eurotiomycetidae</taxon>
        <taxon>Eurotiales</taxon>
        <taxon>Aspergillaceae</taxon>
        <taxon>Penicillium</taxon>
    </lineage>
</organism>
<feature type="chain" id="PRO_5031161517" evidence="2">
    <location>
        <begin position="20"/>
        <end position="477"/>
    </location>
</feature>
<dbReference type="AlphaFoldDB" id="A0A7T6XE70"/>
<dbReference type="RefSeq" id="XP_014537108.1">
    <property type="nucleotide sequence ID" value="XM_014681622.1"/>
</dbReference>
<dbReference type="GeneID" id="26230255"/>
<protein>
    <submittedName>
        <fullName evidence="3">Allergen Asp f 4</fullName>
    </submittedName>
</protein>
<proteinExistence type="predicted"/>
<sequence>MGYVSLQVVLAGLAGYAFAGIHHPEHGHRHLMLPIEHLEIRTLAWNYMNNNPDDVVVESITLTTTTTILGNCVPTNAIHSTLTLIRHRPEPTLGTHDHPVLDLARPEAYEDYWHQRESQPEPVLRAPTNPRPAQPEFTQLIPPAPTMTTMFQTPKITKTTTNTVKVTAYPGGSPVPRSNILPGNPSTAEKAAALADTLPKGSFEEKKAVPAKSLPLVPHNNHGGPINAVLDLPSKVLPDLPVINQILSGPDPDGPTSADWTATPPEGQFSTSNFGERTRPKGKGTEVQYQGNVGKPWGSNIITVSPSEAHNYKYVAEFTGPNEEPWTVVVWNKIGPDGKLTGWYGHSALSFTLAPGETQYVAFDEDSEGAWGAAPGDHLPTDQWGGYSCTWGEFGFGDGENNGWSGWDVSAIQAQIANQPVQGMSICRADGKGCSIITPDAKKVVDAYVKSKKHLDGIGGAVSPGPVRLKVLLDYRE</sequence>
<evidence type="ECO:0000256" key="2">
    <source>
        <dbReference type="SAM" id="SignalP"/>
    </source>
</evidence>
<dbReference type="GO" id="GO:0005576">
    <property type="term" value="C:extracellular region"/>
    <property type="evidence" value="ECO:0007669"/>
    <property type="project" value="InterPro"/>
</dbReference>
<dbReference type="GO" id="GO:0019863">
    <property type="term" value="F:IgE binding"/>
    <property type="evidence" value="ECO:0007669"/>
    <property type="project" value="InterPro"/>
</dbReference>
<accession>A0A7T6XE70</accession>
<dbReference type="PANTHER" id="PTHR42039:SF2">
    <property type="entry name" value="ALLERGEN ASP F4 (AFU_ORTHOLOGUE AFUA_2G03830)-RELATED"/>
    <property type="match status" value="1"/>
</dbReference>
<gene>
    <name evidence="3" type="ORF">Pdw03_2358</name>
</gene>
<feature type="region of interest" description="Disordered" evidence="1">
    <location>
        <begin position="248"/>
        <end position="292"/>
    </location>
</feature>
<feature type="signal peptide" evidence="2">
    <location>
        <begin position="1"/>
        <end position="19"/>
    </location>
</feature>
<dbReference type="PANTHER" id="PTHR42039">
    <property type="entry name" value="PUTATIVE (AFU_ORTHOLOGUE AFUA_3G02940)-RELATED"/>
    <property type="match status" value="1"/>
</dbReference>
<evidence type="ECO:0000313" key="3">
    <source>
        <dbReference type="EMBL" id="QQK39504.1"/>
    </source>
</evidence>
<dbReference type="Proteomes" id="UP000595662">
    <property type="component" value="Chromosome 1"/>
</dbReference>
<dbReference type="KEGG" id="pdp:PDIP_19320"/>
<name>A0A7T6XE70_PENDI</name>